<name>A0A850PWT6_9MYCO</name>
<dbReference type="Pfam" id="PF00989">
    <property type="entry name" value="PAS"/>
    <property type="match status" value="1"/>
</dbReference>
<organism evidence="4 5">
    <name type="scientific">Mycolicibacterium hippocampi</name>
    <dbReference type="NCBI Taxonomy" id="659824"/>
    <lineage>
        <taxon>Bacteria</taxon>
        <taxon>Bacillati</taxon>
        <taxon>Actinomycetota</taxon>
        <taxon>Actinomycetes</taxon>
        <taxon>Mycobacteriales</taxon>
        <taxon>Mycobacteriaceae</taxon>
        <taxon>Mycolicibacterium</taxon>
    </lineage>
</organism>
<dbReference type="InterPro" id="IPR000160">
    <property type="entry name" value="GGDEF_dom"/>
</dbReference>
<dbReference type="SUPFAM" id="SSF55073">
    <property type="entry name" value="Nucleotide cyclase"/>
    <property type="match status" value="1"/>
</dbReference>
<dbReference type="InterPro" id="IPR000700">
    <property type="entry name" value="PAS-assoc_C"/>
</dbReference>
<protein>
    <recommendedName>
        <fullName evidence="6">Diguanylate cyclase</fullName>
    </recommendedName>
</protein>
<dbReference type="Proteomes" id="UP000570517">
    <property type="component" value="Unassembled WGS sequence"/>
</dbReference>
<feature type="domain" description="PAS" evidence="1">
    <location>
        <begin position="136"/>
        <end position="206"/>
    </location>
</feature>
<dbReference type="SMART" id="SM00086">
    <property type="entry name" value="PAC"/>
    <property type="match status" value="2"/>
</dbReference>
<dbReference type="PROSITE" id="PS50113">
    <property type="entry name" value="PAC"/>
    <property type="match status" value="1"/>
</dbReference>
<dbReference type="Pfam" id="PF00990">
    <property type="entry name" value="GGDEF"/>
    <property type="match status" value="1"/>
</dbReference>
<reference evidence="4 5" key="1">
    <citation type="submission" date="2020-05" db="EMBL/GenBank/DDBJ databases">
        <title>Draft genome sequence of Mycobacterium hippocampi DL, isolated from European seabass, Dicentrarchus labrax, reared in fish farms.</title>
        <authorList>
            <person name="Stathopoulou P."/>
            <person name="Asimakis E."/>
            <person name="Tzokas K."/>
            <person name="Batargias C."/>
            <person name="Tsiamis G."/>
        </authorList>
    </citation>
    <scope>NUCLEOTIDE SEQUENCE [LARGE SCALE GENOMIC DNA]</scope>
    <source>
        <strain evidence="4 5">DL</strain>
    </source>
</reference>
<keyword evidence="5" id="KW-1185">Reference proteome</keyword>
<dbReference type="AlphaFoldDB" id="A0A850PWT6"/>
<feature type="domain" description="PAC" evidence="2">
    <location>
        <begin position="210"/>
        <end position="262"/>
    </location>
</feature>
<dbReference type="NCBIfam" id="TIGR00229">
    <property type="entry name" value="sensory_box"/>
    <property type="match status" value="2"/>
</dbReference>
<evidence type="ECO:0008006" key="6">
    <source>
        <dbReference type="Google" id="ProtNLM"/>
    </source>
</evidence>
<evidence type="ECO:0000313" key="4">
    <source>
        <dbReference type="EMBL" id="NVN51986.1"/>
    </source>
</evidence>
<dbReference type="CDD" id="cd01949">
    <property type="entry name" value="GGDEF"/>
    <property type="match status" value="1"/>
</dbReference>
<dbReference type="InterPro" id="IPR013767">
    <property type="entry name" value="PAS_fold"/>
</dbReference>
<dbReference type="PANTHER" id="PTHR44757:SF2">
    <property type="entry name" value="BIOFILM ARCHITECTURE MAINTENANCE PROTEIN MBAA"/>
    <property type="match status" value="1"/>
</dbReference>
<dbReference type="NCBIfam" id="TIGR00254">
    <property type="entry name" value="GGDEF"/>
    <property type="match status" value="1"/>
</dbReference>
<dbReference type="Gene3D" id="3.30.450.20">
    <property type="entry name" value="PAS domain"/>
    <property type="match status" value="2"/>
</dbReference>
<gene>
    <name evidence="4" type="ORF">HLY00_1979</name>
</gene>
<proteinExistence type="predicted"/>
<dbReference type="SUPFAM" id="SSF55785">
    <property type="entry name" value="PYP-like sensor domain (PAS domain)"/>
    <property type="match status" value="2"/>
</dbReference>
<dbReference type="InterPro" id="IPR035965">
    <property type="entry name" value="PAS-like_dom_sf"/>
</dbReference>
<dbReference type="InterPro" id="IPR013656">
    <property type="entry name" value="PAS_4"/>
</dbReference>
<dbReference type="InterPro" id="IPR052155">
    <property type="entry name" value="Biofilm_reg_signaling"/>
</dbReference>
<comment type="caution">
    <text evidence="4">The sequence shown here is derived from an EMBL/GenBank/DDBJ whole genome shotgun (WGS) entry which is preliminary data.</text>
</comment>
<feature type="domain" description="PAS" evidence="1">
    <location>
        <begin position="17"/>
        <end position="82"/>
    </location>
</feature>
<evidence type="ECO:0000259" key="1">
    <source>
        <dbReference type="PROSITE" id="PS50112"/>
    </source>
</evidence>
<dbReference type="SMART" id="SM00091">
    <property type="entry name" value="PAS"/>
    <property type="match status" value="2"/>
</dbReference>
<dbReference type="Gene3D" id="3.30.70.270">
    <property type="match status" value="1"/>
</dbReference>
<evidence type="ECO:0000259" key="3">
    <source>
        <dbReference type="PROSITE" id="PS50887"/>
    </source>
</evidence>
<dbReference type="SMART" id="SM00267">
    <property type="entry name" value="GGDEF"/>
    <property type="match status" value="1"/>
</dbReference>
<dbReference type="PROSITE" id="PS50112">
    <property type="entry name" value="PAS"/>
    <property type="match status" value="2"/>
</dbReference>
<dbReference type="InterPro" id="IPR043128">
    <property type="entry name" value="Rev_trsase/Diguanyl_cyclase"/>
</dbReference>
<dbReference type="GO" id="GO:0006355">
    <property type="term" value="P:regulation of DNA-templated transcription"/>
    <property type="evidence" value="ECO:0007669"/>
    <property type="project" value="InterPro"/>
</dbReference>
<dbReference type="Pfam" id="PF08448">
    <property type="entry name" value="PAS_4"/>
    <property type="match status" value="1"/>
</dbReference>
<dbReference type="InterPro" id="IPR000014">
    <property type="entry name" value="PAS"/>
</dbReference>
<sequence>MAVASGDQPAEDVQWSRSLLDRLPSLIGYWDREQRNVFANDAYIEYWGTTPEQVAGRHMRDVLGEDIYELNVSYIRAALAGREQSFSRTLIDSKGATRHAQVTYIPNSVNGRIDGFYAVVTDVTARVEAEQTGAEALRRFEAMVANAPFGKAMLDTNGVLLHVNPALCTALGHPAEHVVGENYRRLVHPDDICESEADFELLVSGAQTKVSAERRYMRVDGSFVWMLCTAVLVRGAGGAEDMVVAQYDDITTRRHTAAELARMAITDPLTGLHNRRAFDDWISRQRGSRPTGSIGIIYVDLDEFKIINDTHGHATGDAILAEAARSLSRVVDAPSTTYRLGGDEFIVLVPDPDASNLAELAETITRALTGRYGDSVQVSLTASVGWTHGPMNDFDELLRGADAKMYHRKSLRTQHRQSIP</sequence>
<dbReference type="PANTHER" id="PTHR44757">
    <property type="entry name" value="DIGUANYLATE CYCLASE DGCP"/>
    <property type="match status" value="1"/>
</dbReference>
<dbReference type="InterPro" id="IPR001610">
    <property type="entry name" value="PAC"/>
</dbReference>
<accession>A0A850PWT6</accession>
<evidence type="ECO:0000259" key="2">
    <source>
        <dbReference type="PROSITE" id="PS50113"/>
    </source>
</evidence>
<dbReference type="CDD" id="cd00130">
    <property type="entry name" value="PAS"/>
    <property type="match status" value="2"/>
</dbReference>
<evidence type="ECO:0000313" key="5">
    <source>
        <dbReference type="Proteomes" id="UP000570517"/>
    </source>
</evidence>
<dbReference type="PROSITE" id="PS50887">
    <property type="entry name" value="GGDEF"/>
    <property type="match status" value="1"/>
</dbReference>
<dbReference type="InterPro" id="IPR029787">
    <property type="entry name" value="Nucleotide_cyclase"/>
</dbReference>
<feature type="domain" description="GGDEF" evidence="3">
    <location>
        <begin position="292"/>
        <end position="420"/>
    </location>
</feature>
<dbReference type="EMBL" id="JABFYL010000039">
    <property type="protein sequence ID" value="NVN51986.1"/>
    <property type="molecule type" value="Genomic_DNA"/>
</dbReference>